<dbReference type="PANTHER" id="PTHR43293">
    <property type="entry name" value="ACETATE COA-TRANSFERASE YDIF"/>
    <property type="match status" value="1"/>
</dbReference>
<dbReference type="InterPro" id="IPR014388">
    <property type="entry name" value="3-oxoacid_CoA-transferase"/>
</dbReference>
<dbReference type="PANTHER" id="PTHR43293:SF1">
    <property type="entry name" value="ACETATE COA-TRANSFERASE YDIF"/>
    <property type="match status" value="1"/>
</dbReference>
<evidence type="ECO:0000256" key="1">
    <source>
        <dbReference type="ARBA" id="ARBA00007154"/>
    </source>
</evidence>
<comment type="similarity">
    <text evidence="1 3">Belongs to the 3-oxoacid CoA-transferase family.</text>
</comment>
<feature type="active site" description="5-glutamyl coenzyme A thioester intermediate" evidence="4">
    <location>
        <position position="322"/>
    </location>
</feature>
<organism evidence="5 6">
    <name type="scientific">Paratissierella segnis</name>
    <dbReference type="NCBI Taxonomy" id="2763679"/>
    <lineage>
        <taxon>Bacteria</taxon>
        <taxon>Bacillati</taxon>
        <taxon>Bacillota</taxon>
        <taxon>Tissierellia</taxon>
        <taxon>Tissierellales</taxon>
        <taxon>Tissierellaceae</taxon>
        <taxon>Paratissierella</taxon>
    </lineage>
</organism>
<sequence length="521" mass="56559">MSKIMEASQATKLIKDGDCVWVVSCGGGINEPSLILEKLEASFLESGHPSNLLLCHSSGIGDKNGGGSDRFSHPGMVRKVIGSHWSWSPRIQQMALNNEIEAYVLPQGVMVQLAREIAGGKPGLISHVGLGTFIDPRIEGGAINKISKDELSKVIEIDGNEYLFYKSFPIDVTILRGTTADEDGNISFEHEGLILEGISAAQAAKNSGGIVIAQVKRVVKRGMLKATEIRVPGILVDAVVLDPNQRVSFKTDYNPSLSGEYKIPLEGSMERMPLNERKVIAKRAAMELYENAKVNLGFGMPDGVASVVGEENLSDYITLTVEQGIVGGVPASGTDFGIAYNANAIIEEPYQFDWYDGGGLDLAVLSFAEIDKEGNVNVSKFGDRVSGVGGFINISQNAKQVVFVGTFTTAGLKEKVDNNKLEILSEGKVNKLVDKVSQISFSGEYAKMKQQKVLYVTERAVFELTKDGIMLIEVAPGIDIDKDVLAQMEFKPLISKQIKIMDPDIFSDRPLNLRTKIEKKG</sequence>
<gene>
    <name evidence="5" type="ORF">H8707_06060</name>
</gene>
<comment type="caution">
    <text evidence="5">The sequence shown here is derived from an EMBL/GenBank/DDBJ whole genome shotgun (WGS) entry which is preliminary data.</text>
</comment>
<dbReference type="PIRSF" id="PIRSF000858">
    <property type="entry name" value="SCOT-t"/>
    <property type="match status" value="1"/>
</dbReference>
<dbReference type="GO" id="GO:0046952">
    <property type="term" value="P:ketone body catabolic process"/>
    <property type="evidence" value="ECO:0007669"/>
    <property type="project" value="InterPro"/>
</dbReference>
<evidence type="ECO:0000256" key="3">
    <source>
        <dbReference type="PIRNR" id="PIRNR000858"/>
    </source>
</evidence>
<dbReference type="Pfam" id="PF01144">
    <property type="entry name" value="CoA_trans"/>
    <property type="match status" value="1"/>
</dbReference>
<dbReference type="GO" id="GO:0008410">
    <property type="term" value="F:CoA-transferase activity"/>
    <property type="evidence" value="ECO:0007669"/>
    <property type="project" value="InterPro"/>
</dbReference>
<dbReference type="AlphaFoldDB" id="A0A926EWE9"/>
<keyword evidence="6" id="KW-1185">Reference proteome</keyword>
<protein>
    <submittedName>
        <fullName evidence="5">Acyl CoA:acetate/3-ketoacid CoA transferase</fullName>
    </submittedName>
</protein>
<dbReference type="InterPro" id="IPR004165">
    <property type="entry name" value="CoA_trans_fam_I"/>
</dbReference>
<dbReference type="SMART" id="SM00882">
    <property type="entry name" value="CoA_trans"/>
    <property type="match status" value="1"/>
</dbReference>
<evidence type="ECO:0000256" key="4">
    <source>
        <dbReference type="PIRSR" id="PIRSR000858-1"/>
    </source>
</evidence>
<evidence type="ECO:0000313" key="6">
    <source>
        <dbReference type="Proteomes" id="UP000601171"/>
    </source>
</evidence>
<evidence type="ECO:0000256" key="2">
    <source>
        <dbReference type="ARBA" id="ARBA00022679"/>
    </source>
</evidence>
<dbReference type="SUPFAM" id="SSF100950">
    <property type="entry name" value="NagB/RpiA/CoA transferase-like"/>
    <property type="match status" value="2"/>
</dbReference>
<dbReference type="RefSeq" id="WP_262429245.1">
    <property type="nucleotide sequence ID" value="NZ_JACRTG010000016.1"/>
</dbReference>
<accession>A0A926EWE9</accession>
<dbReference type="Gene3D" id="3.40.1080.10">
    <property type="entry name" value="Glutaconate Coenzyme A-transferase"/>
    <property type="match status" value="2"/>
</dbReference>
<proteinExistence type="inferred from homology"/>
<keyword evidence="2 3" id="KW-0808">Transferase</keyword>
<dbReference type="Proteomes" id="UP000601171">
    <property type="component" value="Unassembled WGS sequence"/>
</dbReference>
<evidence type="ECO:0000313" key="5">
    <source>
        <dbReference type="EMBL" id="MBC8587797.1"/>
    </source>
</evidence>
<name>A0A926EWE9_9FIRM</name>
<dbReference type="InterPro" id="IPR037171">
    <property type="entry name" value="NagB/RpiA_transferase-like"/>
</dbReference>
<reference evidence="5" key="1">
    <citation type="submission" date="2020-08" db="EMBL/GenBank/DDBJ databases">
        <title>Genome public.</title>
        <authorList>
            <person name="Liu C."/>
            <person name="Sun Q."/>
        </authorList>
    </citation>
    <scope>NUCLEOTIDE SEQUENCE</scope>
    <source>
        <strain evidence="5">BX21</strain>
    </source>
</reference>
<dbReference type="EMBL" id="JACRTG010000016">
    <property type="protein sequence ID" value="MBC8587797.1"/>
    <property type="molecule type" value="Genomic_DNA"/>
</dbReference>